<sequence>MSRFRRFEIVEHSPSSFLKETSIFSHPKTLMPSPCFSPFPVFEEDELSFTLDLLNPTPSPLFDLPSPFNDFESITDLIQIDKTPFYTSTRRVKHRAGLGSDLYLQSICDRVSALELGFDRLVKAEEKKKKKTIGERKYTWTAEIKSPEKEGVDRKYKWTADIKDSKDQKKGLEKSYKWTAEFKGKGEDSPIGRTYTIKVSNAGDSSGSEKKEKEKEKKKKDENAKEKAQSAGPITRTVEIEEPSDHGAIVLRQAFAKRVARSKGKRKVLSPLDAATLIQLSFRAYLIRRSQTLRALRELAIAKTKLKEIRTLFNNFSYRRRISRDAEERQRFSEKIIVLLLTVDAIEGADMMVRSAKKSMVDELEAMLDVVDPQPPGKSLSMRRTFDMPDGVINKEFAAGVAQVVQMLDQEVNGSETFEACL</sequence>
<reference evidence="5" key="1">
    <citation type="submission" date="2024-07" db="EMBL/GenBank/DDBJ databases">
        <title>Two chromosome-level genome assemblies of Korean endemic species Abeliophyllum distichum and Forsythia ovata (Oleaceae).</title>
        <authorList>
            <person name="Jang H."/>
        </authorList>
    </citation>
    <scope>NUCLEOTIDE SEQUENCE [LARGE SCALE GENOMIC DNA]</scope>
</reference>
<keyword evidence="5" id="KW-1185">Reference proteome</keyword>
<dbReference type="Proteomes" id="UP001604336">
    <property type="component" value="Unassembled WGS sequence"/>
</dbReference>
<dbReference type="Pfam" id="PF02179">
    <property type="entry name" value="BAG"/>
    <property type="match status" value="1"/>
</dbReference>
<evidence type="ECO:0000256" key="1">
    <source>
        <dbReference type="ARBA" id="ARBA00023186"/>
    </source>
</evidence>
<comment type="caution">
    <text evidence="4">The sequence shown here is derived from an EMBL/GenBank/DDBJ whole genome shotgun (WGS) entry which is preliminary data.</text>
</comment>
<evidence type="ECO:0000313" key="5">
    <source>
        <dbReference type="Proteomes" id="UP001604336"/>
    </source>
</evidence>
<dbReference type="AlphaFoldDB" id="A0ABD1VRS3"/>
<proteinExistence type="predicted"/>
<dbReference type="InterPro" id="IPR003103">
    <property type="entry name" value="BAG_domain"/>
</dbReference>
<name>A0ABD1VRS3_9LAMI</name>
<gene>
    <name evidence="4" type="ORF">Adt_01054</name>
</gene>
<feature type="region of interest" description="Disordered" evidence="2">
    <location>
        <begin position="193"/>
        <end position="239"/>
    </location>
</feature>
<organism evidence="4 5">
    <name type="scientific">Abeliophyllum distichum</name>
    <dbReference type="NCBI Taxonomy" id="126358"/>
    <lineage>
        <taxon>Eukaryota</taxon>
        <taxon>Viridiplantae</taxon>
        <taxon>Streptophyta</taxon>
        <taxon>Embryophyta</taxon>
        <taxon>Tracheophyta</taxon>
        <taxon>Spermatophyta</taxon>
        <taxon>Magnoliopsida</taxon>
        <taxon>eudicotyledons</taxon>
        <taxon>Gunneridae</taxon>
        <taxon>Pentapetalae</taxon>
        <taxon>asterids</taxon>
        <taxon>lamiids</taxon>
        <taxon>Lamiales</taxon>
        <taxon>Oleaceae</taxon>
        <taxon>Forsythieae</taxon>
        <taxon>Abeliophyllum</taxon>
    </lineage>
</organism>
<protein>
    <submittedName>
        <fullName evidence="4">BAG family molecular chaperone regulator 7</fullName>
    </submittedName>
</protein>
<feature type="domain" description="BAG" evidence="3">
    <location>
        <begin position="306"/>
        <end position="372"/>
    </location>
</feature>
<dbReference type="SUPFAM" id="SSF63491">
    <property type="entry name" value="BAG domain"/>
    <property type="match status" value="1"/>
</dbReference>
<dbReference type="InterPro" id="IPR040400">
    <property type="entry name" value="BAG5/6/7/8"/>
</dbReference>
<accession>A0ABD1VRS3</accession>
<dbReference type="PANTHER" id="PTHR33322">
    <property type="entry name" value="BAG DOMAIN CONTAINING PROTEIN, EXPRESSED"/>
    <property type="match status" value="1"/>
</dbReference>
<evidence type="ECO:0000313" key="4">
    <source>
        <dbReference type="EMBL" id="KAL2540076.1"/>
    </source>
</evidence>
<evidence type="ECO:0000256" key="2">
    <source>
        <dbReference type="SAM" id="MobiDB-lite"/>
    </source>
</evidence>
<dbReference type="EMBL" id="JBFOLK010000001">
    <property type="protein sequence ID" value="KAL2540076.1"/>
    <property type="molecule type" value="Genomic_DNA"/>
</dbReference>
<evidence type="ECO:0000259" key="3">
    <source>
        <dbReference type="Pfam" id="PF02179"/>
    </source>
</evidence>
<dbReference type="PANTHER" id="PTHR33322:SF3">
    <property type="entry name" value="BAG FAMILY MOLECULAR CHAPERONE REGULATOR 7"/>
    <property type="match status" value="1"/>
</dbReference>
<feature type="compositionally biased region" description="Polar residues" evidence="2">
    <location>
        <begin position="197"/>
        <end position="206"/>
    </location>
</feature>
<dbReference type="PROSITE" id="PS50096">
    <property type="entry name" value="IQ"/>
    <property type="match status" value="1"/>
</dbReference>
<keyword evidence="1" id="KW-0143">Chaperone</keyword>
<feature type="compositionally biased region" description="Basic and acidic residues" evidence="2">
    <location>
        <begin position="207"/>
        <end position="228"/>
    </location>
</feature>